<dbReference type="EMBL" id="JBHLWO010000002">
    <property type="protein sequence ID" value="MFC0318712.1"/>
    <property type="molecule type" value="Genomic_DNA"/>
</dbReference>
<evidence type="ECO:0000256" key="1">
    <source>
        <dbReference type="SAM" id="MobiDB-lite"/>
    </source>
</evidence>
<dbReference type="Proteomes" id="UP001589774">
    <property type="component" value="Unassembled WGS sequence"/>
</dbReference>
<evidence type="ECO:0000313" key="2">
    <source>
        <dbReference type="EMBL" id="MFC0318712.1"/>
    </source>
</evidence>
<accession>A0ABV6HJB8</accession>
<proteinExistence type="predicted"/>
<comment type="caution">
    <text evidence="2">The sequence shown here is derived from an EMBL/GenBank/DDBJ whole genome shotgun (WGS) entry which is preliminary data.</text>
</comment>
<protein>
    <submittedName>
        <fullName evidence="2">Uncharacterized protein</fullName>
    </submittedName>
</protein>
<name>A0ABV6HJB8_9SPHI</name>
<sequence length="250" mass="28452">MEKAMKTSEEAGIIERALEERGYSAFFGEGLKEQIASFVNDPKKPNVMELDKLMEGDRLLFSLLIRSFDQANPVPAFLVSRGLPDGKKAELFIHSVMSFAKAANLVHGRAVQLNSNRIGEFDPIWVRARFNVDGSGSGEVVRVNAYQMEGKRELKNLFKLLELENEPNIFTKELWVMKLAGGDMPLLNTRFGKFYISAEPEINSLSLWDKDKNLLIPDIKDEKERKKTFNTDIQSEEELKQPKVKRTAKL</sequence>
<reference evidence="2 3" key="1">
    <citation type="submission" date="2024-09" db="EMBL/GenBank/DDBJ databases">
        <authorList>
            <person name="Sun Q."/>
            <person name="Mori K."/>
        </authorList>
    </citation>
    <scope>NUCLEOTIDE SEQUENCE [LARGE SCALE GENOMIC DNA]</scope>
    <source>
        <strain evidence="2 3">CCM 7765</strain>
    </source>
</reference>
<keyword evidence="3" id="KW-1185">Reference proteome</keyword>
<dbReference type="RefSeq" id="WP_130857263.1">
    <property type="nucleotide sequence ID" value="NZ_JBHLWO010000002.1"/>
</dbReference>
<evidence type="ECO:0000313" key="3">
    <source>
        <dbReference type="Proteomes" id="UP001589774"/>
    </source>
</evidence>
<feature type="region of interest" description="Disordered" evidence="1">
    <location>
        <begin position="226"/>
        <end position="250"/>
    </location>
</feature>
<organism evidence="2 3">
    <name type="scientific">Olivibacter oleidegradans</name>
    <dbReference type="NCBI Taxonomy" id="760123"/>
    <lineage>
        <taxon>Bacteria</taxon>
        <taxon>Pseudomonadati</taxon>
        <taxon>Bacteroidota</taxon>
        <taxon>Sphingobacteriia</taxon>
        <taxon>Sphingobacteriales</taxon>
        <taxon>Sphingobacteriaceae</taxon>
        <taxon>Olivibacter</taxon>
    </lineage>
</organism>
<gene>
    <name evidence="2" type="ORF">ACFFI0_10345</name>
</gene>